<evidence type="ECO:0000256" key="2">
    <source>
        <dbReference type="SAM" id="SignalP"/>
    </source>
</evidence>
<accession>A0A453M3G5</accession>
<feature type="signal peptide" evidence="2">
    <location>
        <begin position="1"/>
        <end position="22"/>
    </location>
</feature>
<feature type="chain" id="PRO_5019318753" evidence="2">
    <location>
        <begin position="23"/>
        <end position="77"/>
    </location>
</feature>
<reference evidence="4" key="1">
    <citation type="journal article" date="2014" name="Science">
        <title>Ancient hybridizations among the ancestral genomes of bread wheat.</title>
        <authorList>
            <consortium name="International Wheat Genome Sequencing Consortium,"/>
            <person name="Marcussen T."/>
            <person name="Sandve S.R."/>
            <person name="Heier L."/>
            <person name="Spannagl M."/>
            <person name="Pfeifer M."/>
            <person name="Jakobsen K.S."/>
            <person name="Wulff B.B."/>
            <person name="Steuernagel B."/>
            <person name="Mayer K.F."/>
            <person name="Olsen O.A."/>
        </authorList>
    </citation>
    <scope>NUCLEOTIDE SEQUENCE [LARGE SCALE GENOMIC DNA]</scope>
    <source>
        <strain evidence="4">cv. AL8/78</strain>
    </source>
</reference>
<feature type="compositionally biased region" description="Acidic residues" evidence="1">
    <location>
        <begin position="47"/>
        <end position="59"/>
    </location>
</feature>
<keyword evidence="4" id="KW-1185">Reference proteome</keyword>
<dbReference type="Gramene" id="AET5Gv21028300.4">
    <property type="protein sequence ID" value="AET5Gv21028300.4"/>
    <property type="gene ID" value="AET5Gv21028300"/>
</dbReference>
<reference evidence="4" key="2">
    <citation type="journal article" date="2017" name="Nat. Plants">
        <title>The Aegilops tauschii genome reveals multiple impacts of transposons.</title>
        <authorList>
            <person name="Zhao G."/>
            <person name="Zou C."/>
            <person name="Li K."/>
            <person name="Wang K."/>
            <person name="Li T."/>
            <person name="Gao L."/>
            <person name="Zhang X."/>
            <person name="Wang H."/>
            <person name="Yang Z."/>
            <person name="Liu X."/>
            <person name="Jiang W."/>
            <person name="Mao L."/>
            <person name="Kong X."/>
            <person name="Jiao Y."/>
            <person name="Jia J."/>
        </authorList>
    </citation>
    <scope>NUCLEOTIDE SEQUENCE [LARGE SCALE GENOMIC DNA]</scope>
    <source>
        <strain evidence="4">cv. AL8/78</strain>
    </source>
</reference>
<organism evidence="3 4">
    <name type="scientific">Aegilops tauschii subsp. strangulata</name>
    <name type="common">Goatgrass</name>
    <dbReference type="NCBI Taxonomy" id="200361"/>
    <lineage>
        <taxon>Eukaryota</taxon>
        <taxon>Viridiplantae</taxon>
        <taxon>Streptophyta</taxon>
        <taxon>Embryophyta</taxon>
        <taxon>Tracheophyta</taxon>
        <taxon>Spermatophyta</taxon>
        <taxon>Magnoliopsida</taxon>
        <taxon>Liliopsida</taxon>
        <taxon>Poales</taxon>
        <taxon>Poaceae</taxon>
        <taxon>BOP clade</taxon>
        <taxon>Pooideae</taxon>
        <taxon>Triticodae</taxon>
        <taxon>Triticeae</taxon>
        <taxon>Triticinae</taxon>
        <taxon>Aegilops</taxon>
    </lineage>
</organism>
<proteinExistence type="predicted"/>
<dbReference type="Proteomes" id="UP000015105">
    <property type="component" value="Chromosome 5D"/>
</dbReference>
<reference evidence="3" key="5">
    <citation type="journal article" date="2021" name="G3 (Bethesda)">
        <title>Aegilops tauschii genome assembly Aet v5.0 features greater sequence contiguity and improved annotation.</title>
        <authorList>
            <person name="Wang L."/>
            <person name="Zhu T."/>
            <person name="Rodriguez J.C."/>
            <person name="Deal K.R."/>
            <person name="Dubcovsky J."/>
            <person name="McGuire P.E."/>
            <person name="Lux T."/>
            <person name="Spannagl M."/>
            <person name="Mayer K.F.X."/>
            <person name="Baldrich P."/>
            <person name="Meyers B.C."/>
            <person name="Huo N."/>
            <person name="Gu Y.Q."/>
            <person name="Zhou H."/>
            <person name="Devos K.M."/>
            <person name="Bennetzen J.L."/>
            <person name="Unver T."/>
            <person name="Budak H."/>
            <person name="Gulick P.J."/>
            <person name="Galiba G."/>
            <person name="Kalapos B."/>
            <person name="Nelson D.R."/>
            <person name="Li P."/>
            <person name="You F.M."/>
            <person name="Luo M.C."/>
            <person name="Dvorak J."/>
        </authorList>
    </citation>
    <scope>NUCLEOTIDE SEQUENCE [LARGE SCALE GENOMIC DNA]</scope>
    <source>
        <strain evidence="3">cv. AL8/78</strain>
    </source>
</reference>
<reference evidence="3" key="3">
    <citation type="journal article" date="2017" name="Nature">
        <title>Genome sequence of the progenitor of the wheat D genome Aegilops tauschii.</title>
        <authorList>
            <person name="Luo M.C."/>
            <person name="Gu Y.Q."/>
            <person name="Puiu D."/>
            <person name="Wang H."/>
            <person name="Twardziok S.O."/>
            <person name="Deal K.R."/>
            <person name="Huo N."/>
            <person name="Zhu T."/>
            <person name="Wang L."/>
            <person name="Wang Y."/>
            <person name="McGuire P.E."/>
            <person name="Liu S."/>
            <person name="Long H."/>
            <person name="Ramasamy R.K."/>
            <person name="Rodriguez J.C."/>
            <person name="Van S.L."/>
            <person name="Yuan L."/>
            <person name="Wang Z."/>
            <person name="Xia Z."/>
            <person name="Xiao L."/>
            <person name="Anderson O.D."/>
            <person name="Ouyang S."/>
            <person name="Liang Y."/>
            <person name="Zimin A.V."/>
            <person name="Pertea G."/>
            <person name="Qi P."/>
            <person name="Bennetzen J.L."/>
            <person name="Dai X."/>
            <person name="Dawson M.W."/>
            <person name="Muller H.G."/>
            <person name="Kugler K."/>
            <person name="Rivarola-Duarte L."/>
            <person name="Spannagl M."/>
            <person name="Mayer K.F.X."/>
            <person name="Lu F.H."/>
            <person name="Bevan M.W."/>
            <person name="Leroy P."/>
            <person name="Li P."/>
            <person name="You F.M."/>
            <person name="Sun Q."/>
            <person name="Liu Z."/>
            <person name="Lyons E."/>
            <person name="Wicker T."/>
            <person name="Salzberg S.L."/>
            <person name="Devos K.M."/>
            <person name="Dvorak J."/>
        </authorList>
    </citation>
    <scope>NUCLEOTIDE SEQUENCE [LARGE SCALE GENOMIC DNA]</scope>
    <source>
        <strain evidence="3">cv. AL8/78</strain>
    </source>
</reference>
<feature type="region of interest" description="Disordered" evidence="1">
    <location>
        <begin position="26"/>
        <end position="59"/>
    </location>
</feature>
<evidence type="ECO:0000313" key="4">
    <source>
        <dbReference type="Proteomes" id="UP000015105"/>
    </source>
</evidence>
<name>A0A453M3G5_AEGTS</name>
<evidence type="ECO:0000313" key="3">
    <source>
        <dbReference type="EnsemblPlants" id="AET5Gv21028300.4"/>
    </source>
</evidence>
<protein>
    <submittedName>
        <fullName evidence="3">Uncharacterized protein</fullName>
    </submittedName>
</protein>
<dbReference type="AlphaFoldDB" id="A0A453M3G5"/>
<evidence type="ECO:0000256" key="1">
    <source>
        <dbReference type="SAM" id="MobiDB-lite"/>
    </source>
</evidence>
<dbReference type="EnsemblPlants" id="AET5Gv21028300.4">
    <property type="protein sequence ID" value="AET5Gv21028300.4"/>
    <property type="gene ID" value="AET5Gv21028300"/>
</dbReference>
<keyword evidence="2" id="KW-0732">Signal</keyword>
<reference evidence="3" key="4">
    <citation type="submission" date="2019-03" db="UniProtKB">
        <authorList>
            <consortium name="EnsemblPlants"/>
        </authorList>
    </citation>
    <scope>IDENTIFICATION</scope>
</reference>
<sequence length="77" mass="8748">MYTITFFNSVIFLCFLKHELLNEDTIPEPLESNNNSQKDDSGVDSMNEQEEQSIVDMTESDASDVMLINGLRTIVTE</sequence>